<sequence>MSFSAFTSSNMDSAPPNAAQARLPKLSPEFIAQHYPDSAKLLHIHLIHRHGERTPSSHLFHDISPRYWNFCAKGNQLHADFVKAIQLHAPGVDGEIGKDSQQWYNYMFKTENRKKYSLFPKDHQAAVNSNDTSEFTSASCAFGQLTDVGRQSLTALGAHMRALYVDALGFLPAVPRPSEGKNGPSDDLYLRSTSYTRAFESLQHALGGMYPNLPANQPLFRVNVQPLGIENIYPDYRCKTIDRLHKECAKESIELFASEYAALGKEMTTIPSLHELYEMELKRRVAHASLYVWDTVSSLRAHGLPLPKEADEEFLTRVSRMAAVEYLHPTTQSTELARMQIGPLVRELADNVVRAIEADRGIHTSKRESPKMSIYSGHDTTVGPLLAIFGDNLDGSPALATATGPMWPPFASSLRIELLKDSASPYPVVQPSWAGDLADHSDDLSAIPPKERIRPLNVPASLYRWAPGKPANGSAVPFNPRATRDYYVRIWYNDRT</sequence>
<gene>
    <name evidence="1" type="ORF">IWW38_004339</name>
</gene>
<protein>
    <submittedName>
        <fullName evidence="1">Uncharacterized protein</fullName>
    </submittedName>
</protein>
<evidence type="ECO:0000313" key="1">
    <source>
        <dbReference type="EMBL" id="KAJ2890057.1"/>
    </source>
</evidence>
<keyword evidence="2" id="KW-1185">Reference proteome</keyword>
<reference evidence="1" key="1">
    <citation type="submission" date="2022-07" db="EMBL/GenBank/DDBJ databases">
        <title>Phylogenomic reconstructions and comparative analyses of Kickxellomycotina fungi.</title>
        <authorList>
            <person name="Reynolds N.K."/>
            <person name="Stajich J.E."/>
            <person name="Barry K."/>
            <person name="Grigoriev I.V."/>
            <person name="Crous P."/>
            <person name="Smith M.E."/>
        </authorList>
    </citation>
    <scope>NUCLEOTIDE SEQUENCE</scope>
    <source>
        <strain evidence="1">CBS 190363</strain>
    </source>
</reference>
<name>A0ACC1LYN2_9FUNG</name>
<feature type="non-terminal residue" evidence="1">
    <location>
        <position position="496"/>
    </location>
</feature>
<organism evidence="1 2">
    <name type="scientific">Coemansia aciculifera</name>
    <dbReference type="NCBI Taxonomy" id="417176"/>
    <lineage>
        <taxon>Eukaryota</taxon>
        <taxon>Fungi</taxon>
        <taxon>Fungi incertae sedis</taxon>
        <taxon>Zoopagomycota</taxon>
        <taxon>Kickxellomycotina</taxon>
        <taxon>Kickxellomycetes</taxon>
        <taxon>Kickxellales</taxon>
        <taxon>Kickxellaceae</taxon>
        <taxon>Coemansia</taxon>
    </lineage>
</organism>
<accession>A0ACC1LYN2</accession>
<evidence type="ECO:0000313" key="2">
    <source>
        <dbReference type="Proteomes" id="UP001139981"/>
    </source>
</evidence>
<comment type="caution">
    <text evidence="1">The sequence shown here is derived from an EMBL/GenBank/DDBJ whole genome shotgun (WGS) entry which is preliminary data.</text>
</comment>
<proteinExistence type="predicted"/>
<dbReference type="EMBL" id="JANBVB010001527">
    <property type="protein sequence ID" value="KAJ2890057.1"/>
    <property type="molecule type" value="Genomic_DNA"/>
</dbReference>
<dbReference type="Proteomes" id="UP001139981">
    <property type="component" value="Unassembled WGS sequence"/>
</dbReference>